<evidence type="ECO:0000256" key="3">
    <source>
        <dbReference type="ARBA" id="ARBA00006006"/>
    </source>
</evidence>
<dbReference type="InterPro" id="IPR027268">
    <property type="entry name" value="Peptidase_M4/M1_CTD_sf"/>
</dbReference>
<dbReference type="EMBL" id="JBFTWV010000092">
    <property type="protein sequence ID" value="KAL2787665.1"/>
    <property type="molecule type" value="Genomic_DNA"/>
</dbReference>
<comment type="similarity">
    <text evidence="3 12">Belongs to the peptidase M36 family.</text>
</comment>
<proteinExistence type="inferred from homology"/>
<sequence>MDSLLSTRQSGEVKDYLAAAKQLVETLMPNATFRVVDDHYVGDNRVAHVFLRQTIDGFDVDNADFNVNVGKDGKVFSYGNSFYTGAMPEAAKSLSKRDPGAPDALAALKGASSTLGLGINTEAVAIETAAEERHSYVLKSSVGAVSDPKAKLVYFVTSDGILASTWRVETNIGSNWLLTYLDAENTSNVHGVVDYVSAASFEVYDFDLSNPSEGPRTLVTDPWDLYTDTDPAVSPFTWLGDGNTTYSTTRGNNGIAQANPISAIWVPYLRKFRPYSSNLEFQYLYSPSMSPPESYWNASVVQLFYTANAYHDLLHVLGFNEQAGNYQWDNNGKGGRGGDYIILNTQDYQTRNNAYFSAPPDGQPGELGIMLYINTTPYRDGSFDATLVLHEYTHGLSHRLTGGPLNAGCLTGLESSGMDEGWSEFMATAVRLKATDTRATDYGMFDWASNKTAGTRIYPYSTSLTTNPVTYATVNTFTAGFSHKIGTVWASMLYENKNRSAAWTKPAFGSDGVPINGKHLAMKLFQQPCNPTFIQARDAILDADTVLTNGANHCEIWAGFAKRGLGRDAQYSETNRTDSTALPFGVC</sequence>
<evidence type="ECO:0000256" key="1">
    <source>
        <dbReference type="ARBA" id="ARBA00001947"/>
    </source>
</evidence>
<organism evidence="14 15">
    <name type="scientific">Aspergillus keveii</name>
    <dbReference type="NCBI Taxonomy" id="714993"/>
    <lineage>
        <taxon>Eukaryota</taxon>
        <taxon>Fungi</taxon>
        <taxon>Dikarya</taxon>
        <taxon>Ascomycota</taxon>
        <taxon>Pezizomycotina</taxon>
        <taxon>Eurotiomycetes</taxon>
        <taxon>Eurotiomycetidae</taxon>
        <taxon>Eurotiales</taxon>
        <taxon>Aspergillaceae</taxon>
        <taxon>Aspergillus</taxon>
        <taxon>Aspergillus subgen. Nidulantes</taxon>
    </lineage>
</organism>
<keyword evidence="11 12" id="KW-0865">Zymogen</keyword>
<evidence type="ECO:0000256" key="10">
    <source>
        <dbReference type="ARBA" id="ARBA00023049"/>
    </source>
</evidence>
<dbReference type="Pfam" id="PF07504">
    <property type="entry name" value="FTP"/>
    <property type="match status" value="1"/>
</dbReference>
<evidence type="ECO:0000256" key="5">
    <source>
        <dbReference type="ARBA" id="ARBA00022670"/>
    </source>
</evidence>
<dbReference type="Gene3D" id="3.10.170.10">
    <property type="match status" value="1"/>
</dbReference>
<evidence type="ECO:0000256" key="4">
    <source>
        <dbReference type="ARBA" id="ARBA00022525"/>
    </source>
</evidence>
<keyword evidence="6 12" id="KW-0479">Metal-binding</keyword>
<dbReference type="CDD" id="cd09596">
    <property type="entry name" value="M36"/>
    <property type="match status" value="1"/>
</dbReference>
<evidence type="ECO:0000256" key="6">
    <source>
        <dbReference type="ARBA" id="ARBA00022723"/>
    </source>
</evidence>
<dbReference type="SUPFAM" id="SSF55486">
    <property type="entry name" value="Metalloproteases ('zincins'), catalytic domain"/>
    <property type="match status" value="1"/>
</dbReference>
<reference evidence="14 15" key="1">
    <citation type="submission" date="2024-07" db="EMBL/GenBank/DDBJ databases">
        <title>Section-level genome sequencing and comparative genomics of Aspergillus sections Usti and Cavernicolus.</title>
        <authorList>
            <consortium name="Lawrence Berkeley National Laboratory"/>
            <person name="Nybo J.L."/>
            <person name="Vesth T.C."/>
            <person name="Theobald S."/>
            <person name="Frisvad J.C."/>
            <person name="Larsen T.O."/>
            <person name="Kjaerboelling I."/>
            <person name="Rothschild-Mancinelli K."/>
            <person name="Lyhne E.K."/>
            <person name="Kogle M.E."/>
            <person name="Barry K."/>
            <person name="Clum A."/>
            <person name="Na H."/>
            <person name="Ledsgaard L."/>
            <person name="Lin J."/>
            <person name="Lipzen A."/>
            <person name="Kuo A."/>
            <person name="Riley R."/>
            <person name="Mondo S."/>
            <person name="Labutti K."/>
            <person name="Haridas S."/>
            <person name="Pangalinan J."/>
            <person name="Salamov A.A."/>
            <person name="Simmons B.A."/>
            <person name="Magnuson J.K."/>
            <person name="Chen J."/>
            <person name="Drula E."/>
            <person name="Henrissat B."/>
            <person name="Wiebenga A."/>
            <person name="Lubbers R.J."/>
            <person name="Gomes A.C."/>
            <person name="Makela M.R."/>
            <person name="Stajich J."/>
            <person name="Grigoriev I.V."/>
            <person name="Mortensen U.H."/>
            <person name="De Vries R.P."/>
            <person name="Baker S.E."/>
            <person name="Andersen M.R."/>
        </authorList>
    </citation>
    <scope>NUCLEOTIDE SEQUENCE [LARGE SCALE GENOMIC DNA]</scope>
    <source>
        <strain evidence="14 15">CBS 209.92</strain>
    </source>
</reference>
<evidence type="ECO:0000259" key="13">
    <source>
        <dbReference type="Pfam" id="PF07504"/>
    </source>
</evidence>
<dbReference type="Pfam" id="PF02128">
    <property type="entry name" value="Peptidase_M36"/>
    <property type="match status" value="1"/>
</dbReference>
<name>A0ABR4FWQ0_9EURO</name>
<dbReference type="PANTHER" id="PTHR33478:SF1">
    <property type="entry name" value="EXTRACELLULAR METALLOPROTEINASE MEP"/>
    <property type="match status" value="1"/>
</dbReference>
<comment type="cofactor">
    <cofactor evidence="1 12">
        <name>Zn(2+)</name>
        <dbReference type="ChEBI" id="CHEBI:29105"/>
    </cofactor>
</comment>
<gene>
    <name evidence="14" type="ORF">BJX66DRAFT_327669</name>
</gene>
<evidence type="ECO:0000313" key="15">
    <source>
        <dbReference type="Proteomes" id="UP001610563"/>
    </source>
</evidence>
<dbReference type="PRINTS" id="PR00999">
    <property type="entry name" value="FUNGALYSIN"/>
</dbReference>
<dbReference type="InterPro" id="IPR050371">
    <property type="entry name" value="Fungal_virulence_M36"/>
</dbReference>
<keyword evidence="9 12" id="KW-0862">Zinc</keyword>
<keyword evidence="15" id="KW-1185">Reference proteome</keyword>
<keyword evidence="7" id="KW-0732">Signal</keyword>
<evidence type="ECO:0000256" key="8">
    <source>
        <dbReference type="ARBA" id="ARBA00022801"/>
    </source>
</evidence>
<feature type="domain" description="FTP" evidence="13">
    <location>
        <begin position="31"/>
        <end position="82"/>
    </location>
</feature>
<comment type="caution">
    <text evidence="14">The sequence shown here is derived from an EMBL/GenBank/DDBJ whole genome shotgun (WGS) entry which is preliminary data.</text>
</comment>
<evidence type="ECO:0000256" key="11">
    <source>
        <dbReference type="ARBA" id="ARBA00023145"/>
    </source>
</evidence>
<evidence type="ECO:0000256" key="2">
    <source>
        <dbReference type="ARBA" id="ARBA00004613"/>
    </source>
</evidence>
<dbReference type="PANTHER" id="PTHR33478">
    <property type="entry name" value="EXTRACELLULAR METALLOPROTEINASE MEP"/>
    <property type="match status" value="1"/>
</dbReference>
<keyword evidence="5 12" id="KW-0645">Protease</keyword>
<evidence type="ECO:0000256" key="12">
    <source>
        <dbReference type="RuleBase" id="RU364017"/>
    </source>
</evidence>
<dbReference type="InterPro" id="IPR001842">
    <property type="entry name" value="Peptidase_M36"/>
</dbReference>
<dbReference type="InterPro" id="IPR011096">
    <property type="entry name" value="FTP_domain"/>
</dbReference>
<keyword evidence="10 12" id="KW-0482">Metalloprotease</keyword>
<protein>
    <recommendedName>
        <fullName evidence="12">Extracellular metalloproteinase</fullName>
        <ecNumber evidence="12">3.4.24.-</ecNumber>
    </recommendedName>
    <alternativeName>
        <fullName evidence="12">Fungalysin</fullName>
    </alternativeName>
</protein>
<evidence type="ECO:0000313" key="14">
    <source>
        <dbReference type="EMBL" id="KAL2787665.1"/>
    </source>
</evidence>
<accession>A0ABR4FWQ0</accession>
<evidence type="ECO:0000256" key="7">
    <source>
        <dbReference type="ARBA" id="ARBA00022729"/>
    </source>
</evidence>
<keyword evidence="4 12" id="KW-0964">Secreted</keyword>
<dbReference type="EC" id="3.4.24.-" evidence="12"/>
<evidence type="ECO:0000256" key="9">
    <source>
        <dbReference type="ARBA" id="ARBA00022833"/>
    </source>
</evidence>
<dbReference type="Gene3D" id="1.10.390.10">
    <property type="entry name" value="Neutral Protease Domain 2"/>
    <property type="match status" value="1"/>
</dbReference>
<dbReference type="Proteomes" id="UP001610563">
    <property type="component" value="Unassembled WGS sequence"/>
</dbReference>
<comment type="subcellular location">
    <subcellularLocation>
        <location evidence="2 12">Secreted</location>
    </subcellularLocation>
</comment>
<keyword evidence="8 12" id="KW-0378">Hydrolase</keyword>